<comment type="caution">
    <text evidence="1">The sequence shown here is derived from an EMBL/GenBank/DDBJ whole genome shotgun (WGS) entry which is preliminary data.</text>
</comment>
<proteinExistence type="predicted"/>
<reference evidence="1 2" key="1">
    <citation type="submission" date="2020-05" db="EMBL/GenBank/DDBJ databases">
        <authorList>
            <person name="Carlin C.R."/>
        </authorList>
    </citation>
    <scope>NUCLEOTIDE SEQUENCE [LARGE SCALE GENOMIC DNA]</scope>
    <source>
        <strain evidence="1 2">FSL W9-0585</strain>
    </source>
</reference>
<protein>
    <submittedName>
        <fullName evidence="1">Uncharacterized protein</fullName>
    </submittedName>
</protein>
<name>A0A7W1T6K4_9LIST</name>
<evidence type="ECO:0000313" key="2">
    <source>
        <dbReference type="Proteomes" id="UP000548787"/>
    </source>
</evidence>
<keyword evidence="2" id="KW-1185">Reference proteome</keyword>
<dbReference type="EMBL" id="JABJVM010000007">
    <property type="protein sequence ID" value="MBA3926413.1"/>
    <property type="molecule type" value="Genomic_DNA"/>
</dbReference>
<accession>A0A7W1T6K4</accession>
<organism evidence="1 2">
    <name type="scientific">Listeria rustica</name>
    <dbReference type="NCBI Taxonomy" id="2713503"/>
    <lineage>
        <taxon>Bacteria</taxon>
        <taxon>Bacillati</taxon>
        <taxon>Bacillota</taxon>
        <taxon>Bacilli</taxon>
        <taxon>Bacillales</taxon>
        <taxon>Listeriaceae</taxon>
        <taxon>Listeria</taxon>
    </lineage>
</organism>
<sequence length="293" mass="29867">MNKKTTLKRVGVALVATAFLGGVYVTSSPGEAQASTTLASTNSILQVNPLFTGVKTITGTGVPGHYINITNLSTKAVLTTGDDLKVSANGTFSFTLPSALTANQVFTISDSLDLKGTVANYTVQGSGFNVNPLVSGATTITGTGIPGHYLNIDNLSTHVVLATGNTVRIAADGTFSFTLPAGSALKTGQQISIADSQNLRGTTIFTVQSGDLSVNPISAGDVRITGTGIPGHYLNIGNLSTQTVLATGNALRIAADGTFSFIVPAGNALKAGQQISIADTQNLKGVTTYTVGK</sequence>
<dbReference type="Proteomes" id="UP000548787">
    <property type="component" value="Unassembled WGS sequence"/>
</dbReference>
<gene>
    <name evidence="1" type="ORF">HPK16_08665</name>
</gene>
<reference evidence="1 2" key="2">
    <citation type="submission" date="2020-08" db="EMBL/GenBank/DDBJ databases">
        <title>Listeria ohnekaius sp. nov. and Listeria portnoyii sp. nov. isolated from non-agricultural and natural environments.</title>
        <authorList>
            <person name="Weller D."/>
            <person name="Belias A.M."/>
            <person name="Liao J."/>
            <person name="Guo S."/>
            <person name="Orsi R.H."/>
            <person name="Wiedmann M."/>
        </authorList>
    </citation>
    <scope>NUCLEOTIDE SEQUENCE [LARGE SCALE GENOMIC DNA]</scope>
    <source>
        <strain evidence="1 2">FSL W9-0585</strain>
    </source>
</reference>
<dbReference type="AlphaFoldDB" id="A0A7W1T6K4"/>
<dbReference type="RefSeq" id="WP_181676574.1">
    <property type="nucleotide sequence ID" value="NZ_JABJVM010000007.1"/>
</dbReference>
<evidence type="ECO:0000313" key="1">
    <source>
        <dbReference type="EMBL" id="MBA3926413.1"/>
    </source>
</evidence>